<dbReference type="HOGENOM" id="CLU_089905_0_1_4"/>
<dbReference type="InterPro" id="IPR003425">
    <property type="entry name" value="CCB3/YggT"/>
</dbReference>
<dbReference type="Proteomes" id="UP000005089">
    <property type="component" value="Unassembled WGS sequence"/>
</dbReference>
<keyword evidence="2" id="KW-0472">Membrane</keyword>
<sequence>MLYSILKMIIDAATTILGGAFLLRFLIQVVRARPPMRIANLIFQLTDWAIKPLRKAIPGKGGYDWASIVAAVLMAVISALFDTWLINYFAVKVIVFLTALSLLHWIIYGFMGLLVIEAVFSWVNPFAPVASFVRELNAPLLNPIRRFIPTLGGFDFSTLIAFFLLQIISRVVTNLILSNLI</sequence>
<protein>
    <submittedName>
        <fullName evidence="3">YGGT family protein</fullName>
    </submittedName>
</protein>
<gene>
    <name evidence="3" type="ORF">OFBG_01864</name>
</gene>
<feature type="transmembrane region" description="Helical" evidence="2">
    <location>
        <begin position="156"/>
        <end position="177"/>
    </location>
</feature>
<evidence type="ECO:0000256" key="1">
    <source>
        <dbReference type="ARBA" id="ARBA00010894"/>
    </source>
</evidence>
<keyword evidence="4" id="KW-1185">Reference proteome</keyword>
<accession>C3XCB0</accession>
<dbReference type="STRING" id="847.BRW83_0221"/>
<feature type="transmembrane region" description="Helical" evidence="2">
    <location>
        <begin position="65"/>
        <end position="86"/>
    </location>
</feature>
<dbReference type="eggNOG" id="COG0762">
    <property type="taxonomic scope" value="Bacteria"/>
</dbReference>
<evidence type="ECO:0000313" key="3">
    <source>
        <dbReference type="EMBL" id="EEO30836.1"/>
    </source>
</evidence>
<dbReference type="GO" id="GO:0016020">
    <property type="term" value="C:membrane"/>
    <property type="evidence" value="ECO:0007669"/>
    <property type="project" value="InterPro"/>
</dbReference>
<feature type="transmembrane region" description="Helical" evidence="2">
    <location>
        <begin position="93"/>
        <end position="116"/>
    </location>
</feature>
<dbReference type="RefSeq" id="WP_005882327.1">
    <property type="nucleotide sequence ID" value="NZ_CP019430.1"/>
</dbReference>
<keyword evidence="2" id="KW-0812">Transmembrane</keyword>
<dbReference type="PANTHER" id="PTHR33219:SF14">
    <property type="entry name" value="PROTEIN COFACTOR ASSEMBLY OF COMPLEX C SUBUNIT B CCB3, CHLOROPLASTIC-RELATED"/>
    <property type="match status" value="1"/>
</dbReference>
<name>C3XCB0_OXAFO</name>
<dbReference type="AlphaFoldDB" id="C3XCB0"/>
<dbReference type="OrthoDB" id="9806665at2"/>
<dbReference type="EMBL" id="GG658170">
    <property type="protein sequence ID" value="EEO30836.1"/>
    <property type="molecule type" value="Genomic_DNA"/>
</dbReference>
<dbReference type="PANTHER" id="PTHR33219">
    <property type="entry name" value="YLMG HOMOLOG PROTEIN 2, CHLOROPLASTIC"/>
    <property type="match status" value="1"/>
</dbReference>
<evidence type="ECO:0000256" key="2">
    <source>
        <dbReference type="SAM" id="Phobius"/>
    </source>
</evidence>
<proteinExistence type="inferred from homology"/>
<reference evidence="3 4" key="1">
    <citation type="submission" date="2009-02" db="EMBL/GenBank/DDBJ databases">
        <title>The Genome Sequence of Oxalobacter formigenes OXCC13.</title>
        <authorList>
            <consortium name="The Broad Institute Genome Sequencing Platform"/>
            <person name="Ward D."/>
            <person name="Young S.K."/>
            <person name="Kodira C.D."/>
            <person name="Zeng Q."/>
            <person name="Koehrsen M."/>
            <person name="Alvarado L."/>
            <person name="Berlin A."/>
            <person name="Borenstein D."/>
            <person name="Chen Z."/>
            <person name="Engels R."/>
            <person name="Freedman E."/>
            <person name="Gellesch M."/>
            <person name="Goldberg J."/>
            <person name="Griggs A."/>
            <person name="Gujja S."/>
            <person name="Heiman D."/>
            <person name="Hepburn T."/>
            <person name="Howarth C."/>
            <person name="Jen D."/>
            <person name="Larson L."/>
            <person name="Lewis B."/>
            <person name="Mehta T."/>
            <person name="Park D."/>
            <person name="Pearson M."/>
            <person name="Roberts A."/>
            <person name="Saif S."/>
            <person name="Shea T."/>
            <person name="Shenoy N."/>
            <person name="Sisk P."/>
            <person name="Stolte C."/>
            <person name="Sykes S."/>
            <person name="Walk T."/>
            <person name="White J."/>
            <person name="Yandava C."/>
            <person name="Allison M.J."/>
            <person name="Lander E."/>
            <person name="Nusbaum C."/>
            <person name="Galagan J."/>
            <person name="Birren B."/>
        </authorList>
    </citation>
    <scope>NUCLEOTIDE SEQUENCE [LARGE SCALE GENOMIC DNA]</scope>
    <source>
        <strain evidence="3 4">OXCC13</strain>
    </source>
</reference>
<dbReference type="Pfam" id="PF02325">
    <property type="entry name" value="CCB3_YggT"/>
    <property type="match status" value="2"/>
</dbReference>
<keyword evidence="2" id="KW-1133">Transmembrane helix</keyword>
<organism evidence="3 4">
    <name type="scientific">Oxalobacter formigenes OXCC13</name>
    <dbReference type="NCBI Taxonomy" id="556269"/>
    <lineage>
        <taxon>Bacteria</taxon>
        <taxon>Pseudomonadati</taxon>
        <taxon>Pseudomonadota</taxon>
        <taxon>Betaproteobacteria</taxon>
        <taxon>Burkholderiales</taxon>
        <taxon>Oxalobacteraceae</taxon>
        <taxon>Oxalobacter</taxon>
    </lineage>
</organism>
<comment type="similarity">
    <text evidence="1">Belongs to the YggT family.</text>
</comment>
<dbReference type="GeneID" id="77134129"/>
<evidence type="ECO:0000313" key="4">
    <source>
        <dbReference type="Proteomes" id="UP000005089"/>
    </source>
</evidence>